<gene>
    <name evidence="4" type="ORF">SG0102_10650</name>
</gene>
<feature type="transmembrane region" description="Helical" evidence="2">
    <location>
        <begin position="182"/>
        <end position="201"/>
    </location>
</feature>
<dbReference type="InterPro" id="IPR032834">
    <property type="entry name" value="NatK-like_C"/>
</dbReference>
<feature type="transmembrane region" description="Helical" evidence="2">
    <location>
        <begin position="210"/>
        <end position="234"/>
    </location>
</feature>
<feature type="transmembrane region" description="Helical" evidence="2">
    <location>
        <begin position="301"/>
        <end position="321"/>
    </location>
</feature>
<evidence type="ECO:0000256" key="1">
    <source>
        <dbReference type="SAM" id="Coils"/>
    </source>
</evidence>
<dbReference type="RefSeq" id="WP_125119036.1">
    <property type="nucleotide sequence ID" value="NZ_AP019309.1"/>
</dbReference>
<dbReference type="Proteomes" id="UP000268059">
    <property type="component" value="Chromosome"/>
</dbReference>
<dbReference type="SUPFAM" id="SSF55874">
    <property type="entry name" value="ATPase domain of HSP90 chaperone/DNA topoisomerase II/histidine kinase"/>
    <property type="match status" value="1"/>
</dbReference>
<feature type="domain" description="Sensor histidine kinase NatK-like C-terminal" evidence="3">
    <location>
        <begin position="509"/>
        <end position="608"/>
    </location>
</feature>
<dbReference type="GO" id="GO:0042802">
    <property type="term" value="F:identical protein binding"/>
    <property type="evidence" value="ECO:0007669"/>
    <property type="project" value="TreeGrafter"/>
</dbReference>
<feature type="transmembrane region" description="Helical" evidence="2">
    <location>
        <begin position="12"/>
        <end position="31"/>
    </location>
</feature>
<dbReference type="KEGG" id="ebm:SG0102_10650"/>
<keyword evidence="2" id="KW-0472">Membrane</keyword>
<feature type="transmembrane region" description="Helical" evidence="2">
    <location>
        <begin position="240"/>
        <end position="259"/>
    </location>
</feature>
<dbReference type="PANTHER" id="PTHR40448:SF1">
    <property type="entry name" value="TWO-COMPONENT SENSOR HISTIDINE KINASE"/>
    <property type="match status" value="1"/>
</dbReference>
<evidence type="ECO:0000259" key="3">
    <source>
        <dbReference type="Pfam" id="PF14501"/>
    </source>
</evidence>
<keyword evidence="2" id="KW-0812">Transmembrane</keyword>
<evidence type="ECO:0000256" key="2">
    <source>
        <dbReference type="SAM" id="Phobius"/>
    </source>
</evidence>
<feature type="transmembrane region" description="Helical" evidence="2">
    <location>
        <begin position="333"/>
        <end position="350"/>
    </location>
</feature>
<accession>A0A3G9JJI5</accession>
<reference evidence="4 5" key="1">
    <citation type="submission" date="2018-11" db="EMBL/GenBank/DDBJ databases">
        <title>Novel Erysipelotrichaceae bacterium isolated from small intestine of a swine.</title>
        <authorList>
            <person name="Kim J.S."/>
            <person name="Choe H."/>
            <person name="Lee Y.R."/>
            <person name="Kim K.M."/>
            <person name="Park D.S."/>
        </authorList>
    </citation>
    <scope>NUCLEOTIDE SEQUENCE [LARGE SCALE GENOMIC DNA]</scope>
    <source>
        <strain evidence="4 5">SG0102</strain>
    </source>
</reference>
<evidence type="ECO:0000313" key="5">
    <source>
        <dbReference type="Proteomes" id="UP000268059"/>
    </source>
</evidence>
<dbReference type="PANTHER" id="PTHR40448">
    <property type="entry name" value="TWO-COMPONENT SENSOR HISTIDINE KINASE"/>
    <property type="match status" value="1"/>
</dbReference>
<dbReference type="Pfam" id="PF14501">
    <property type="entry name" value="HATPase_c_5"/>
    <property type="match status" value="1"/>
</dbReference>
<keyword evidence="2" id="KW-1133">Transmembrane helix</keyword>
<organism evidence="4 5">
    <name type="scientific">Intestinibaculum porci</name>
    <dbReference type="NCBI Taxonomy" id="2487118"/>
    <lineage>
        <taxon>Bacteria</taxon>
        <taxon>Bacillati</taxon>
        <taxon>Bacillota</taxon>
        <taxon>Erysipelotrichia</taxon>
        <taxon>Erysipelotrichales</taxon>
        <taxon>Erysipelotrichaceae</taxon>
        <taxon>Intestinibaculum</taxon>
    </lineage>
</organism>
<feature type="coiled-coil region" evidence="1">
    <location>
        <begin position="385"/>
        <end position="412"/>
    </location>
</feature>
<dbReference type="Gene3D" id="3.30.565.10">
    <property type="entry name" value="Histidine kinase-like ATPase, C-terminal domain"/>
    <property type="match status" value="1"/>
</dbReference>
<dbReference type="AlphaFoldDB" id="A0A3G9JJI5"/>
<keyword evidence="5" id="KW-1185">Reference proteome</keyword>
<proteinExistence type="predicted"/>
<dbReference type="InParanoid" id="A0A3G9JJI5"/>
<name>A0A3G9JJI5_9FIRM</name>
<dbReference type="EMBL" id="AP019309">
    <property type="protein sequence ID" value="BBH26131.1"/>
    <property type="molecule type" value="Genomic_DNA"/>
</dbReference>
<keyword evidence="1" id="KW-0175">Coiled coil</keyword>
<feature type="transmembrane region" description="Helical" evidence="2">
    <location>
        <begin position="362"/>
        <end position="382"/>
    </location>
</feature>
<evidence type="ECO:0000313" key="4">
    <source>
        <dbReference type="EMBL" id="BBH26131.1"/>
    </source>
</evidence>
<sequence>MKTLKELHPNRIFLAIAVIFIVVGTLIGQMYDRSAKKHMNSVRIYHRVNYSYSQKQGRMSLPQTLTQLKPRTKVHIDFDVRGKPGELLYVKTVYAPVKVYADGKLIYEYGDPKTRPSFMKDPACSVNTVSLPFDGEHKTIHIHMTYWSLKGRSHLTLKPCAVGNQGEVMRYISQNYSFSRGISIFFLITGVILVFFAFFFLNDIAPVKRIFYSGLLIALAGLWQYCMNDLSIYISQSVNGLYLLSFSSMFMLMIPMTKFVSVQLGNRKDKLLPFVTICNEVSFIAAMVLQFAGFVDFATSFYFFIIEEAMSLVLVAVIMGYHTMRNHHNDDRTFFMSTLTLSVFMILSIIRRLTGSTSDTMFVLMGFYLFVVILIIFLQSLWKNMMIQKEKAMALENEMSQLENAIEAQKHHNELLIAHAEEVREQRHDLRHHLVALAQMVDQKNFLGIKKYVEDMKASMPMNNAVTYCDNQIINALLSYYVEKGRKSHIEMDILTQIPAHNPHISDNNLSVIVGNMIENAIEACNKQESGEKKIILRAKVQGNMLIFTMDNTFNGEVRKRDGHFVSSKVADGSRIGIGLSSVESIAHKYHGEAEFHGEGHIFKSSVYLEM</sequence>
<protein>
    <recommendedName>
        <fullName evidence="3">Sensor histidine kinase NatK-like C-terminal domain-containing protein</fullName>
    </recommendedName>
</protein>
<dbReference type="OrthoDB" id="9156435at2"/>
<dbReference type="InterPro" id="IPR036890">
    <property type="entry name" value="HATPase_C_sf"/>
</dbReference>
<feature type="transmembrane region" description="Helical" evidence="2">
    <location>
        <begin position="271"/>
        <end position="295"/>
    </location>
</feature>
<dbReference type="CDD" id="cd16935">
    <property type="entry name" value="HATPase_AgrC-ComD-like"/>
    <property type="match status" value="1"/>
</dbReference>